<keyword evidence="11 15" id="KW-0472">Membrane</keyword>
<keyword evidence="6" id="KW-0677">Repeat</keyword>
<protein>
    <submittedName>
        <fullName evidence="17">Voltage-gated ion channel superfamily</fullName>
    </submittedName>
</protein>
<evidence type="ECO:0000256" key="4">
    <source>
        <dbReference type="ARBA" id="ARBA00022673"/>
    </source>
</evidence>
<dbReference type="GO" id="GO:0005891">
    <property type="term" value="C:voltage-gated calcium channel complex"/>
    <property type="evidence" value="ECO:0007669"/>
    <property type="project" value="TreeGrafter"/>
</dbReference>
<evidence type="ECO:0000256" key="6">
    <source>
        <dbReference type="ARBA" id="ARBA00022737"/>
    </source>
</evidence>
<dbReference type="PANTHER" id="PTHR45628:SF7">
    <property type="entry name" value="VOLTAGE-DEPENDENT CALCIUM CHANNEL TYPE A SUBUNIT ALPHA-1"/>
    <property type="match status" value="1"/>
</dbReference>
<dbReference type="InterPro" id="IPR005821">
    <property type="entry name" value="Ion_trans_dom"/>
</dbReference>
<evidence type="ECO:0000256" key="14">
    <source>
        <dbReference type="SAM" id="MobiDB-lite"/>
    </source>
</evidence>
<feature type="transmembrane region" description="Helical" evidence="15">
    <location>
        <begin position="32"/>
        <end position="50"/>
    </location>
</feature>
<evidence type="ECO:0000256" key="1">
    <source>
        <dbReference type="ARBA" id="ARBA00004141"/>
    </source>
</evidence>
<feature type="transmembrane region" description="Helical" evidence="15">
    <location>
        <begin position="416"/>
        <end position="446"/>
    </location>
</feature>
<evidence type="ECO:0000256" key="13">
    <source>
        <dbReference type="ARBA" id="ARBA00023303"/>
    </source>
</evidence>
<keyword evidence="9 15" id="KW-1133">Transmembrane helix</keyword>
<accession>A0A078AL68</accession>
<evidence type="ECO:0000256" key="10">
    <source>
        <dbReference type="ARBA" id="ARBA00023065"/>
    </source>
</evidence>
<keyword evidence="3" id="KW-0109">Calcium transport</keyword>
<evidence type="ECO:0000256" key="12">
    <source>
        <dbReference type="ARBA" id="ARBA00023180"/>
    </source>
</evidence>
<reference evidence="17 18" key="1">
    <citation type="submission" date="2014-06" db="EMBL/GenBank/DDBJ databases">
        <authorList>
            <person name="Swart Estienne"/>
        </authorList>
    </citation>
    <scope>NUCLEOTIDE SEQUENCE [LARGE SCALE GENOMIC DNA]</scope>
    <source>
        <strain evidence="17 18">130c</strain>
    </source>
</reference>
<dbReference type="InParanoid" id="A0A078AL68"/>
<keyword evidence="13" id="KW-0407">Ion channel</keyword>
<feature type="transmembrane region" description="Helical" evidence="15">
    <location>
        <begin position="70"/>
        <end position="90"/>
    </location>
</feature>
<feature type="transmembrane region" description="Helical" evidence="15">
    <location>
        <begin position="576"/>
        <end position="600"/>
    </location>
</feature>
<evidence type="ECO:0000259" key="16">
    <source>
        <dbReference type="Pfam" id="PF00520"/>
    </source>
</evidence>
<feature type="region of interest" description="Disordered" evidence="14">
    <location>
        <begin position="1135"/>
        <end position="1155"/>
    </location>
</feature>
<dbReference type="GO" id="GO:0098703">
    <property type="term" value="P:calcium ion import across plasma membrane"/>
    <property type="evidence" value="ECO:0007669"/>
    <property type="project" value="TreeGrafter"/>
</dbReference>
<evidence type="ECO:0000256" key="8">
    <source>
        <dbReference type="ARBA" id="ARBA00022882"/>
    </source>
</evidence>
<sequence>MMQQGPKGKSLFLLNRRSRFRDFCAKLISHKIFDPFILFIITASTVTLALDNPLNDPKGTMTAALQIIDQFFTAIFVLEAVCKILAFGLLLNGKNSYLRNPWNSLDFIILGFSLVSVVPNDKIDFKFMKAIRMLRVVRPLRVISRNQGLRIAVLSLLNSILGIFHVFTISILFFLLFGIFGINYFKGTFFKCHQEHIPNTIFIITTKWDCINLGGEWINQDQNFDNILNGIKTLFEMSSTEGWTDVMWAGVDASEIDSVPIESNRPLWVIFFMAFLLFGSLFIMNLFVGVVINTFNDEREKLGKNHLLTTFQREWIMIQISLLKLKPQSKQERFYKSKIRNFISIISYSQRFEFFILTCIILNTICFAIEWYNQPQDVNNVLEIINYVFAAIFTFETVIKLIALGYKDYFNNGWNIFDMMVVIGTITSVFLTVFTSTTFGASTTLIRTFRIGRVLRIISKASFLKKIFNTFLVTIPSLANIGGLLALLLYIFSILGIFLFADVKLQTNLDQHANFQNFYTAFLTLVRCATGESWNYIMNDCARTSTILFDCKNDPSYSDYVNNGEVTLGCGDPTQAYAFFMSFTMLVSMIFLNLFIAIILESFENVNQQEDLKIKDKDLDSFQKVWLPYDPKGTGFIDIQKFEDLLLELVEQKSEFIREGELLKLDSLARRHFIEELELPTYSRMSVYHYADILHSLSKAALQIDLIQGNYYTTENDDAKSQTSKNTSQKKEFNQLSMNLIIDQEIININTMNETQKIQLVEEYTRLRIKTDDTKRKYLDQFEGNIYNSRFVFLLQQMKARIRFWIIRRRKQKEIEQKLKLNLAERMTKNLMLVTIDPKTNQQSTDNIINSLQLDMSQRIEDSVENNQLKLISSSRELSEEDSESIEILNGTGNEESLKDAKTQLKISRQKRQQELIFAKQRNSNVMSTFDTDLNSLIKQLSGNQDTLNSGNLSLRDSEHSDEKQEIIFNRKSDVSRQVLADKGWFKQLPNTLNTIISEMRQEESLSTSRILQKSSDDVSGNNQGGSPIESQNAHTGQQIQNFFTNQKLVESKQQSSDNLVSLISNARSDDDLIQNSQTNPLINCMTEENHDGNPLQNNLKQQQLTVSFGLSDNQAEDFSDVRIFNFQENLKSSEKSNEKPIFDEDSQTQLNQNKDSPKFISSKIQNFKLDSQRIKNSKTLGGKIATVNLRKKLSKLIKTKDEIQRQETFKNKISELIKKPSIKIQAEQNLKLKQRSQFEHYQAKQEENTIVIASIYTDQSDSSRQKFDSSMSVASSLL</sequence>
<dbReference type="EMBL" id="CCKQ01011379">
    <property type="protein sequence ID" value="CDW82939.1"/>
    <property type="molecule type" value="Genomic_DNA"/>
</dbReference>
<organism evidence="17 18">
    <name type="scientific">Stylonychia lemnae</name>
    <name type="common">Ciliate</name>
    <dbReference type="NCBI Taxonomy" id="5949"/>
    <lineage>
        <taxon>Eukaryota</taxon>
        <taxon>Sar</taxon>
        <taxon>Alveolata</taxon>
        <taxon>Ciliophora</taxon>
        <taxon>Intramacronucleata</taxon>
        <taxon>Spirotrichea</taxon>
        <taxon>Stichotrichia</taxon>
        <taxon>Sporadotrichida</taxon>
        <taxon>Oxytrichidae</taxon>
        <taxon>Stylonychinae</taxon>
        <taxon>Stylonychia</taxon>
    </lineage>
</organism>
<gene>
    <name evidence="17" type="primary">Contig1222.g1331</name>
    <name evidence="17" type="ORF">STYLEM_11976</name>
</gene>
<evidence type="ECO:0000256" key="5">
    <source>
        <dbReference type="ARBA" id="ARBA00022692"/>
    </source>
</evidence>
<feature type="transmembrane region" description="Helical" evidence="15">
    <location>
        <begin position="467"/>
        <end position="500"/>
    </location>
</feature>
<dbReference type="OMA" id="NDCARTS"/>
<feature type="transmembrane region" description="Helical" evidence="15">
    <location>
        <begin position="384"/>
        <end position="404"/>
    </location>
</feature>
<feature type="transmembrane region" description="Helical" evidence="15">
    <location>
        <begin position="267"/>
        <end position="292"/>
    </location>
</feature>
<dbReference type="GO" id="GO:0008331">
    <property type="term" value="F:high voltage-gated calcium channel activity"/>
    <property type="evidence" value="ECO:0007669"/>
    <property type="project" value="TreeGrafter"/>
</dbReference>
<keyword evidence="2" id="KW-0813">Transport</keyword>
<evidence type="ECO:0000256" key="9">
    <source>
        <dbReference type="ARBA" id="ARBA00022989"/>
    </source>
</evidence>
<dbReference type="Proteomes" id="UP000039865">
    <property type="component" value="Unassembled WGS sequence"/>
</dbReference>
<feature type="region of interest" description="Disordered" evidence="14">
    <location>
        <begin position="1004"/>
        <end position="1035"/>
    </location>
</feature>
<evidence type="ECO:0000256" key="7">
    <source>
        <dbReference type="ARBA" id="ARBA00022837"/>
    </source>
</evidence>
<feature type="domain" description="Ion transport" evidence="16">
    <location>
        <begin position="30"/>
        <end position="301"/>
    </location>
</feature>
<keyword evidence="5 15" id="KW-0812">Transmembrane</keyword>
<keyword evidence="8" id="KW-0851">Voltage-gated channel</keyword>
<keyword evidence="7" id="KW-0106">Calcium</keyword>
<name>A0A078AL68_STYLE</name>
<dbReference type="Gene3D" id="1.10.238.10">
    <property type="entry name" value="EF-hand"/>
    <property type="match status" value="1"/>
</dbReference>
<proteinExistence type="predicted"/>
<keyword evidence="18" id="KW-1185">Reference proteome</keyword>
<evidence type="ECO:0000256" key="11">
    <source>
        <dbReference type="ARBA" id="ARBA00023136"/>
    </source>
</evidence>
<dbReference type="Gene3D" id="1.10.287.70">
    <property type="match status" value="2"/>
</dbReference>
<feature type="transmembrane region" description="Helical" evidence="15">
    <location>
        <begin position="354"/>
        <end position="372"/>
    </location>
</feature>
<evidence type="ECO:0000256" key="3">
    <source>
        <dbReference type="ARBA" id="ARBA00022568"/>
    </source>
</evidence>
<dbReference type="Pfam" id="PF00520">
    <property type="entry name" value="Ion_trans"/>
    <property type="match status" value="2"/>
</dbReference>
<dbReference type="SUPFAM" id="SSF81324">
    <property type="entry name" value="Voltage-gated potassium channels"/>
    <property type="match status" value="2"/>
</dbReference>
<feature type="compositionally biased region" description="Polar residues" evidence="14">
    <location>
        <begin position="1005"/>
        <end position="1035"/>
    </location>
</feature>
<evidence type="ECO:0000313" key="17">
    <source>
        <dbReference type="EMBL" id="CDW82939.1"/>
    </source>
</evidence>
<dbReference type="PANTHER" id="PTHR45628">
    <property type="entry name" value="VOLTAGE-DEPENDENT CALCIUM CHANNEL TYPE A SUBUNIT ALPHA-1"/>
    <property type="match status" value="1"/>
</dbReference>
<evidence type="ECO:0000256" key="2">
    <source>
        <dbReference type="ARBA" id="ARBA00022448"/>
    </source>
</evidence>
<dbReference type="Gene3D" id="1.20.120.350">
    <property type="entry name" value="Voltage-gated potassium channels. Chain C"/>
    <property type="match status" value="2"/>
</dbReference>
<keyword evidence="10" id="KW-0406">Ion transport</keyword>
<dbReference type="InterPro" id="IPR027359">
    <property type="entry name" value="Volt_channel_dom_sf"/>
</dbReference>
<keyword evidence="12" id="KW-0325">Glycoprotein</keyword>
<feature type="transmembrane region" description="Helical" evidence="15">
    <location>
        <begin position="163"/>
        <end position="185"/>
    </location>
</feature>
<dbReference type="OrthoDB" id="193091at2759"/>
<comment type="subcellular location">
    <subcellularLocation>
        <location evidence="1">Membrane</location>
        <topology evidence="1">Multi-pass membrane protein</topology>
    </subcellularLocation>
</comment>
<evidence type="ECO:0000313" key="18">
    <source>
        <dbReference type="Proteomes" id="UP000039865"/>
    </source>
</evidence>
<dbReference type="AlphaFoldDB" id="A0A078AL68"/>
<evidence type="ECO:0000256" key="15">
    <source>
        <dbReference type="SAM" id="Phobius"/>
    </source>
</evidence>
<dbReference type="FunFam" id="1.20.120.350:FF:000009">
    <property type="entry name" value="Voltage-dependent T-type calcium channel subunit alpha"/>
    <property type="match status" value="1"/>
</dbReference>
<keyword evidence="4" id="KW-0107">Calcium channel</keyword>
<dbReference type="FunFam" id="1.10.287.70:FF:000117">
    <property type="entry name" value="Voltage-gated Ca2+ channel, alpha subunit"/>
    <property type="match status" value="1"/>
</dbReference>
<dbReference type="InterPro" id="IPR050599">
    <property type="entry name" value="VDCC_alpha-1_subunit"/>
</dbReference>
<feature type="domain" description="Ion transport" evidence="16">
    <location>
        <begin position="350"/>
        <end position="610"/>
    </location>
</feature>